<reference evidence="12" key="1">
    <citation type="submission" date="2016-06" db="UniProtKB">
        <authorList>
            <consortium name="WormBaseParasite"/>
        </authorList>
    </citation>
    <scope>IDENTIFICATION</scope>
</reference>
<keyword evidence="11" id="KW-1185">Reference proteome</keyword>
<dbReference type="PANTHER" id="PTHR12968">
    <property type="entry name" value="B9 DOMAIN-CONTAINING"/>
    <property type="match status" value="1"/>
</dbReference>
<protein>
    <recommendedName>
        <fullName evidence="7">B9 domain-containing protein 2</fullName>
    </recommendedName>
</protein>
<proteinExistence type="inferred from homology"/>
<dbReference type="GO" id="GO:0016020">
    <property type="term" value="C:membrane"/>
    <property type="evidence" value="ECO:0007669"/>
    <property type="project" value="InterPro"/>
</dbReference>
<evidence type="ECO:0000256" key="4">
    <source>
        <dbReference type="ARBA" id="ARBA00023212"/>
    </source>
</evidence>
<comment type="subcellular location">
    <subcellularLocation>
        <location evidence="1">Cytoplasm</location>
        <location evidence="1">Cytoskeleton</location>
        <location evidence="1">Cilium basal body</location>
    </subcellularLocation>
</comment>
<keyword evidence="2" id="KW-0963">Cytoplasm</keyword>
<feature type="compositionally biased region" description="Polar residues" evidence="8">
    <location>
        <begin position="484"/>
        <end position="502"/>
    </location>
</feature>
<dbReference type="Pfam" id="PF07162">
    <property type="entry name" value="B9-C2"/>
    <property type="match status" value="1"/>
</dbReference>
<comment type="similarity">
    <text evidence="6">Belongs to the B9D family.</text>
</comment>
<dbReference type="WBParaSite" id="TCNE_0001004101-mRNA-1">
    <property type="protein sequence ID" value="TCNE_0001004101-mRNA-1"/>
    <property type="gene ID" value="TCNE_0001004101"/>
</dbReference>
<evidence type="ECO:0000256" key="3">
    <source>
        <dbReference type="ARBA" id="ARBA00022794"/>
    </source>
</evidence>
<feature type="compositionally biased region" description="Polar residues" evidence="8">
    <location>
        <begin position="363"/>
        <end position="391"/>
    </location>
</feature>
<evidence type="ECO:0000256" key="1">
    <source>
        <dbReference type="ARBA" id="ARBA00004120"/>
    </source>
</evidence>
<evidence type="ECO:0000313" key="11">
    <source>
        <dbReference type="Proteomes" id="UP000050794"/>
    </source>
</evidence>
<dbReference type="InterPro" id="IPR010761">
    <property type="entry name" value="Clc_prot-like"/>
</dbReference>
<dbReference type="Pfam" id="PF07062">
    <property type="entry name" value="Clc-like"/>
    <property type="match status" value="1"/>
</dbReference>
<evidence type="ECO:0000256" key="8">
    <source>
        <dbReference type="SAM" id="MobiDB-lite"/>
    </source>
</evidence>
<name>A0A183UNH1_TOXCA</name>
<evidence type="ECO:0000256" key="7">
    <source>
        <dbReference type="ARBA" id="ARBA00039272"/>
    </source>
</evidence>
<sequence length="909" mass="101440">MAAQNTIMGYGSTASAITHMSTAGQGSTTKLCTVVIFRLDKQVGPFDQFFLPSLNCVYKFDYYIDTEDLYDHNYDENRLQDDANQHLFLPWKIAALAALGLAVLAAGTALLLCICAFCHRTFICASTVLVSITAFLSVVGLLVFYIWANYQDNNIIKEDDAVYQQYFGWAVYIQVIGTVLHFLASFLGCIATSIAFHKGKAKLVKIEVIDGDSSTLLDDHRSQQFKRSFSAIYKVDSAALRRWEKEYMSKLRHQSTAKDEPNFKRAASMPNVKKGRRLPQPMQSSSNVSRSSTNVFAEANSSIQTDTTNTVSSTNRAFGPSPPKSALKPALKQSIPMSTLQASVDDHDVTYEYLPCDAIPLGRTSQPSESGTTFGARNGMSHATRNISETNIQSRMKSGTSINVYDQVYEHMPQTVNSSPDEYEQPNSVRARNSMSSLGDDFCGSQNPLRPISPLSGSAKSVDVMRLLPKSTLIYDIIERPSTADPSSTVDRRQTTSPEFRTSSEVLHLRGSDRRLGEKRELSRKVTAEYREVMKRPVIPPKPIAPPRKPPLEAEKTIAEFAVHRKDSTHFASGTCERQKPEADSISINTFNVGTFATREGQRYITQLHARLLFSSITNLTFLPCENENIEAFDRPDSTDLSSLNSFLLPKNEKPAPLMKTVLSKASEAHAARNGFSSPHQRSFIGIISDEVERSVGSSTVLENDTMSDYSQANYLKEAELRLNLFMNGVAPLAVVHSDGNHAWETIRKGRQFGKAFISENTTGGGWRVVEGETEGQTQTDLPEYEEVAYFSHPIDVHLATKTIQGWPRINIQVWHYDEFGRQELYGYGSTFLPSCPGEHEIVCHTWRPKGGFREEIMQHFIGGGLQLNSVDEATRSEELMKLRTVTMGSVKLHIFIITRHFDRFGIQC</sequence>
<dbReference type="GO" id="GO:0060271">
    <property type="term" value="P:cilium assembly"/>
    <property type="evidence" value="ECO:0007669"/>
    <property type="project" value="TreeGrafter"/>
</dbReference>
<dbReference type="InterPro" id="IPR010796">
    <property type="entry name" value="C2_B9-type_dom"/>
</dbReference>
<dbReference type="GO" id="GO:0036038">
    <property type="term" value="C:MKS complex"/>
    <property type="evidence" value="ECO:0007669"/>
    <property type="project" value="TreeGrafter"/>
</dbReference>
<evidence type="ECO:0000256" key="9">
    <source>
        <dbReference type="SAM" id="Phobius"/>
    </source>
</evidence>
<evidence type="ECO:0000256" key="2">
    <source>
        <dbReference type="ARBA" id="ARBA00022490"/>
    </source>
</evidence>
<dbReference type="EMBL" id="UYWY01020369">
    <property type="protein sequence ID" value="VDM41362.1"/>
    <property type="molecule type" value="Genomic_DNA"/>
</dbReference>
<evidence type="ECO:0000256" key="5">
    <source>
        <dbReference type="ARBA" id="ARBA00023273"/>
    </source>
</evidence>
<keyword evidence="9" id="KW-0812">Transmembrane</keyword>
<keyword evidence="9" id="KW-0472">Membrane</keyword>
<dbReference type="PANTHER" id="PTHR12968:SF2">
    <property type="entry name" value="B9 DOMAIN-CONTAINING PROTEIN 2"/>
    <property type="match status" value="1"/>
</dbReference>
<feature type="region of interest" description="Disordered" evidence="8">
    <location>
        <begin position="482"/>
        <end position="502"/>
    </location>
</feature>
<feature type="transmembrane region" description="Helical" evidence="9">
    <location>
        <begin position="122"/>
        <end position="147"/>
    </location>
</feature>
<feature type="region of interest" description="Disordered" evidence="8">
    <location>
        <begin position="362"/>
        <end position="391"/>
    </location>
</feature>
<keyword evidence="9" id="KW-1133">Transmembrane helix</keyword>
<keyword evidence="3" id="KW-0970">Cilium biogenesis/degradation</keyword>
<evidence type="ECO:0000256" key="6">
    <source>
        <dbReference type="ARBA" id="ARBA00038411"/>
    </source>
</evidence>
<dbReference type="AlphaFoldDB" id="A0A183UNH1"/>
<feature type="compositionally biased region" description="Polar residues" evidence="8">
    <location>
        <begin position="304"/>
        <end position="316"/>
    </location>
</feature>
<feature type="transmembrane region" description="Helical" evidence="9">
    <location>
        <begin position="93"/>
        <end position="115"/>
    </location>
</feature>
<keyword evidence="4" id="KW-0206">Cytoskeleton</keyword>
<organism evidence="11 12">
    <name type="scientific">Toxocara canis</name>
    <name type="common">Canine roundworm</name>
    <dbReference type="NCBI Taxonomy" id="6265"/>
    <lineage>
        <taxon>Eukaryota</taxon>
        <taxon>Metazoa</taxon>
        <taxon>Ecdysozoa</taxon>
        <taxon>Nematoda</taxon>
        <taxon>Chromadorea</taxon>
        <taxon>Rhabditida</taxon>
        <taxon>Spirurina</taxon>
        <taxon>Ascaridomorpha</taxon>
        <taxon>Ascaridoidea</taxon>
        <taxon>Toxocaridae</taxon>
        <taxon>Toxocara</taxon>
    </lineage>
</organism>
<dbReference type="Gene3D" id="1.20.140.150">
    <property type="match status" value="1"/>
</dbReference>
<dbReference type="PROSITE" id="PS51381">
    <property type="entry name" value="C2_B9"/>
    <property type="match status" value="1"/>
</dbReference>
<reference evidence="10 11" key="2">
    <citation type="submission" date="2018-11" db="EMBL/GenBank/DDBJ databases">
        <authorList>
            <consortium name="Pathogen Informatics"/>
        </authorList>
    </citation>
    <scope>NUCLEOTIDE SEQUENCE [LARGE SCALE GENOMIC DNA]</scope>
</reference>
<evidence type="ECO:0000313" key="12">
    <source>
        <dbReference type="WBParaSite" id="TCNE_0001004101-mRNA-1"/>
    </source>
</evidence>
<dbReference type="Proteomes" id="UP000050794">
    <property type="component" value="Unassembled WGS sequence"/>
</dbReference>
<feature type="transmembrane region" description="Helical" evidence="9">
    <location>
        <begin position="167"/>
        <end position="196"/>
    </location>
</feature>
<keyword evidence="5" id="KW-0966">Cell projection</keyword>
<evidence type="ECO:0000313" key="10">
    <source>
        <dbReference type="EMBL" id="VDM41362.1"/>
    </source>
</evidence>
<accession>A0A183UNH1</accession>
<gene>
    <name evidence="10" type="ORF">TCNE_LOCUS10041</name>
</gene>
<feature type="region of interest" description="Disordered" evidence="8">
    <location>
        <begin position="304"/>
        <end position="328"/>
    </location>
</feature>